<sequence length="154" mass="18005">MENNKLYLCPRNHFQLSSPSQKHLSWKCVNSRSHDLLHMMSFPPEEKTGKTPRLSELFNIKYVRDFKGKVLIDTREYWMNLDGEMKLRKKGICLSPKQWKRLKDQISEIDDVIKRVSAFLSVLSVELIEHVGLLVLSKPIEWFSAKTKMIVSTA</sequence>
<evidence type="ECO:0000256" key="9">
    <source>
        <dbReference type="ARBA" id="ARBA00031984"/>
    </source>
</evidence>
<proteinExistence type="inferred from homology"/>
<evidence type="ECO:0000256" key="3">
    <source>
        <dbReference type="ARBA" id="ARBA00013386"/>
    </source>
</evidence>
<keyword evidence="4" id="KW-0805">Transcription regulation</keyword>
<dbReference type="GeneTree" id="ENSGT01090000260132"/>
<dbReference type="STRING" id="161767.ENSAPEP00000030457"/>
<accession>A0A3P8U582</accession>
<evidence type="ECO:0000256" key="7">
    <source>
        <dbReference type="ARBA" id="ARBA00023242"/>
    </source>
</evidence>
<keyword evidence="5" id="KW-0238">DNA-binding</keyword>
<dbReference type="GO" id="GO:0003713">
    <property type="term" value="F:transcription coactivator activity"/>
    <property type="evidence" value="ECO:0007669"/>
    <property type="project" value="InterPro"/>
</dbReference>
<dbReference type="AlphaFoldDB" id="A0A3P8U582"/>
<evidence type="ECO:0000256" key="5">
    <source>
        <dbReference type="ARBA" id="ARBA00023125"/>
    </source>
</evidence>
<evidence type="ECO:0000259" key="10">
    <source>
        <dbReference type="Pfam" id="PF02229"/>
    </source>
</evidence>
<protein>
    <recommendedName>
        <fullName evidence="3">Activated RNA polymerase II transcriptional coactivator p15</fullName>
    </recommendedName>
    <alternativeName>
        <fullName evidence="9">SUB1 homolog</fullName>
    </alternativeName>
</protein>
<dbReference type="Pfam" id="PF02229">
    <property type="entry name" value="PC4"/>
    <property type="match status" value="1"/>
</dbReference>
<dbReference type="PANTHER" id="PTHR13215">
    <property type="entry name" value="RNA POLYMERASE II TRANSCRIPTIONAL COACTIVATOR"/>
    <property type="match status" value="1"/>
</dbReference>
<evidence type="ECO:0000256" key="1">
    <source>
        <dbReference type="ARBA" id="ARBA00004123"/>
    </source>
</evidence>
<keyword evidence="12" id="KW-1185">Reference proteome</keyword>
<name>A0A3P8U582_AMPPE</name>
<reference evidence="11 12" key="1">
    <citation type="submission" date="2018-03" db="EMBL/GenBank/DDBJ databases">
        <title>Finding Nemo's genes: A chromosome-scale reference assembly of the genome of the orange clownfish Amphiprion percula.</title>
        <authorList>
            <person name="Lehmann R."/>
        </authorList>
    </citation>
    <scope>NUCLEOTIDE SEQUENCE</scope>
</reference>
<evidence type="ECO:0000313" key="11">
    <source>
        <dbReference type="Ensembl" id="ENSAPEP00000030457.1"/>
    </source>
</evidence>
<keyword evidence="6" id="KW-0804">Transcription</keyword>
<reference evidence="11" key="2">
    <citation type="submission" date="2025-08" db="UniProtKB">
        <authorList>
            <consortium name="Ensembl"/>
        </authorList>
    </citation>
    <scope>IDENTIFICATION</scope>
</reference>
<dbReference type="SUPFAM" id="SSF54447">
    <property type="entry name" value="ssDNA-binding transcriptional regulator domain"/>
    <property type="match status" value="1"/>
</dbReference>
<evidence type="ECO:0000313" key="12">
    <source>
        <dbReference type="Proteomes" id="UP000265080"/>
    </source>
</evidence>
<evidence type="ECO:0000256" key="6">
    <source>
        <dbReference type="ARBA" id="ARBA00023163"/>
    </source>
</evidence>
<evidence type="ECO:0000256" key="2">
    <source>
        <dbReference type="ARBA" id="ARBA00009001"/>
    </source>
</evidence>
<evidence type="ECO:0000256" key="8">
    <source>
        <dbReference type="ARBA" id="ARBA00024848"/>
    </source>
</evidence>
<keyword evidence="7" id="KW-0539">Nucleus</keyword>
<dbReference type="InterPro" id="IPR009044">
    <property type="entry name" value="ssDNA-bd_transcriptional_reg"/>
</dbReference>
<comment type="subcellular location">
    <subcellularLocation>
        <location evidence="1">Nucleus</location>
    </subcellularLocation>
</comment>
<dbReference type="Ensembl" id="ENSAPET00000031270.1">
    <property type="protein sequence ID" value="ENSAPEP00000030457.1"/>
    <property type="gene ID" value="ENSAPEG00000021652.1"/>
</dbReference>
<dbReference type="Gene3D" id="2.30.31.10">
    <property type="entry name" value="Transcriptional Coactivator Pc4, Chain A"/>
    <property type="match status" value="1"/>
</dbReference>
<comment type="similarity">
    <text evidence="2">Belongs to the transcriptional coactivator PC4 family.</text>
</comment>
<comment type="function">
    <text evidence="8">General coactivator that functions cooperatively with TAFs and mediates functional interactions between upstream activators and the general transcriptional machinery. May be involved in stabilizing the multiprotein transcription complex. Binds single-stranded DNA. Also binds, in vitro, non-specifically to double-stranded DNA (ds DNA).</text>
</comment>
<dbReference type="GO" id="GO:0005634">
    <property type="term" value="C:nucleus"/>
    <property type="evidence" value="ECO:0007669"/>
    <property type="project" value="UniProtKB-SubCell"/>
</dbReference>
<feature type="domain" description="Transcriptional coactivator p15 (PC4) C-terminal" evidence="10">
    <location>
        <begin position="63"/>
        <end position="104"/>
    </location>
</feature>
<dbReference type="GO" id="GO:0060261">
    <property type="term" value="P:positive regulation of transcription initiation by RNA polymerase II"/>
    <property type="evidence" value="ECO:0007669"/>
    <property type="project" value="InterPro"/>
</dbReference>
<dbReference type="InterPro" id="IPR003173">
    <property type="entry name" value="PC4_C"/>
</dbReference>
<dbReference type="GO" id="GO:0003677">
    <property type="term" value="F:DNA binding"/>
    <property type="evidence" value="ECO:0007669"/>
    <property type="project" value="UniProtKB-KW"/>
</dbReference>
<reference evidence="11" key="3">
    <citation type="submission" date="2025-09" db="UniProtKB">
        <authorList>
            <consortium name="Ensembl"/>
        </authorList>
    </citation>
    <scope>IDENTIFICATION</scope>
</reference>
<dbReference type="Proteomes" id="UP000265080">
    <property type="component" value="Chromosome 10"/>
</dbReference>
<evidence type="ECO:0000256" key="4">
    <source>
        <dbReference type="ARBA" id="ARBA00023015"/>
    </source>
</evidence>
<organism evidence="11 12">
    <name type="scientific">Amphiprion percula</name>
    <name type="common">Orange clownfish</name>
    <name type="synonym">Lutjanus percula</name>
    <dbReference type="NCBI Taxonomy" id="161767"/>
    <lineage>
        <taxon>Eukaryota</taxon>
        <taxon>Metazoa</taxon>
        <taxon>Chordata</taxon>
        <taxon>Craniata</taxon>
        <taxon>Vertebrata</taxon>
        <taxon>Euteleostomi</taxon>
        <taxon>Actinopterygii</taxon>
        <taxon>Neopterygii</taxon>
        <taxon>Teleostei</taxon>
        <taxon>Neoteleostei</taxon>
        <taxon>Acanthomorphata</taxon>
        <taxon>Ovalentaria</taxon>
        <taxon>Pomacentridae</taxon>
        <taxon>Amphiprion</taxon>
    </lineage>
</organism>
<dbReference type="InterPro" id="IPR045125">
    <property type="entry name" value="Sub1/Tcp4-like"/>
</dbReference>